<accession>A0A0D8XF63</accession>
<protein>
    <submittedName>
        <fullName evidence="1">Uncharacterized protein</fullName>
    </submittedName>
</protein>
<name>A0A0D8XF63_DICVI</name>
<reference evidence="2" key="2">
    <citation type="journal article" date="2016" name="Sci. Rep.">
        <title>Dictyocaulus viviparus genome, variome and transcriptome elucidate lungworm biology and support future intervention.</title>
        <authorList>
            <person name="McNulty S.N."/>
            <person name="Strube C."/>
            <person name="Rosa B.A."/>
            <person name="Martin J.C."/>
            <person name="Tyagi R."/>
            <person name="Choi Y.J."/>
            <person name="Wang Q."/>
            <person name="Hallsworth Pepin K."/>
            <person name="Zhang X."/>
            <person name="Ozersky P."/>
            <person name="Wilson R.K."/>
            <person name="Sternberg P.W."/>
            <person name="Gasser R.B."/>
            <person name="Mitreva M."/>
        </authorList>
    </citation>
    <scope>NUCLEOTIDE SEQUENCE [LARGE SCALE GENOMIC DNA]</scope>
    <source>
        <strain evidence="2">HannoverDv2000</strain>
    </source>
</reference>
<dbReference type="Proteomes" id="UP000053766">
    <property type="component" value="Unassembled WGS sequence"/>
</dbReference>
<proteinExistence type="predicted"/>
<reference evidence="1 2" key="1">
    <citation type="submission" date="2013-11" db="EMBL/GenBank/DDBJ databases">
        <title>Draft genome of the bovine lungworm Dictyocaulus viviparus.</title>
        <authorList>
            <person name="Mitreva M."/>
        </authorList>
    </citation>
    <scope>NUCLEOTIDE SEQUENCE [LARGE SCALE GENOMIC DNA]</scope>
    <source>
        <strain evidence="1 2">HannoverDv2000</strain>
    </source>
</reference>
<organism evidence="1 2">
    <name type="scientific">Dictyocaulus viviparus</name>
    <name type="common">Bovine lungworm</name>
    <dbReference type="NCBI Taxonomy" id="29172"/>
    <lineage>
        <taxon>Eukaryota</taxon>
        <taxon>Metazoa</taxon>
        <taxon>Ecdysozoa</taxon>
        <taxon>Nematoda</taxon>
        <taxon>Chromadorea</taxon>
        <taxon>Rhabditida</taxon>
        <taxon>Rhabditina</taxon>
        <taxon>Rhabditomorpha</taxon>
        <taxon>Strongyloidea</taxon>
        <taxon>Metastrongylidae</taxon>
        <taxon>Dictyocaulus</taxon>
    </lineage>
</organism>
<gene>
    <name evidence="1" type="ORF">DICVIV_10712</name>
</gene>
<sequence>MYTLSGKIKNLTRFKQTFACVILTVVVVSPVGLALSIRPQLDSAEAVLGIDHEVEQKNVFFVASGKNKVFVLTTLKISAKRGENAN</sequence>
<keyword evidence="2" id="KW-1185">Reference proteome</keyword>
<evidence type="ECO:0000313" key="2">
    <source>
        <dbReference type="Proteomes" id="UP000053766"/>
    </source>
</evidence>
<evidence type="ECO:0000313" key="1">
    <source>
        <dbReference type="EMBL" id="KJH43275.1"/>
    </source>
</evidence>
<dbReference type="EMBL" id="KN716576">
    <property type="protein sequence ID" value="KJH43275.1"/>
    <property type="molecule type" value="Genomic_DNA"/>
</dbReference>
<dbReference type="AlphaFoldDB" id="A0A0D8XF63"/>